<sequence>MMKKMLIYIIRCSIKNIKVMARPSLRLIEALRTAAKQIGNKTNYNWKDIGSCNCGNLAQVLTGLDKKQITKFGIKKHGDWDMLSRLFRKESGYEIDEVIAVMLDAGLILDDFANLENLTDRRILMRMGENVYLKRDKREDVILYLNTWASILEEELLKEINIHDAESVLSEGEKEKELTE</sequence>
<dbReference type="Proteomes" id="UP000030185">
    <property type="component" value="Unassembled WGS sequence"/>
</dbReference>
<comment type="caution">
    <text evidence="1">The sequence shown here is derived from an EMBL/GenBank/DDBJ whole genome shotgun (WGS) entry which is preliminary data.</text>
</comment>
<reference evidence="1 2" key="1">
    <citation type="submission" date="2014-09" db="EMBL/GenBank/DDBJ databases">
        <title>Sporocytophaga myxococcoides PG-01 genome sequencing.</title>
        <authorList>
            <person name="Liu L."/>
            <person name="Gao P.J."/>
            <person name="Chen G.J."/>
            <person name="Wang L.S."/>
        </authorList>
    </citation>
    <scope>NUCLEOTIDE SEQUENCE [LARGE SCALE GENOMIC DNA]</scope>
    <source>
        <strain evidence="1 2">PG-01</strain>
    </source>
</reference>
<evidence type="ECO:0000313" key="1">
    <source>
        <dbReference type="EMBL" id="GAL86169.1"/>
    </source>
</evidence>
<dbReference type="AlphaFoldDB" id="A0A098LI68"/>
<accession>A0A098LI68</accession>
<dbReference type="EMBL" id="BBLT01000007">
    <property type="protein sequence ID" value="GAL86169.1"/>
    <property type="molecule type" value="Genomic_DNA"/>
</dbReference>
<dbReference type="STRING" id="153721.MYP_3398"/>
<gene>
    <name evidence="1" type="ORF">MYP_3398</name>
</gene>
<organism evidence="1 2">
    <name type="scientific">Sporocytophaga myxococcoides</name>
    <dbReference type="NCBI Taxonomy" id="153721"/>
    <lineage>
        <taxon>Bacteria</taxon>
        <taxon>Pseudomonadati</taxon>
        <taxon>Bacteroidota</taxon>
        <taxon>Cytophagia</taxon>
        <taxon>Cytophagales</taxon>
        <taxon>Cytophagaceae</taxon>
        <taxon>Sporocytophaga</taxon>
    </lineage>
</organism>
<protein>
    <submittedName>
        <fullName evidence="1">Uncharacterized protein</fullName>
    </submittedName>
</protein>
<dbReference type="eggNOG" id="ENOG5031U7Q">
    <property type="taxonomic scope" value="Bacteria"/>
</dbReference>
<keyword evidence="2" id="KW-1185">Reference proteome</keyword>
<proteinExistence type="predicted"/>
<evidence type="ECO:0000313" key="2">
    <source>
        <dbReference type="Proteomes" id="UP000030185"/>
    </source>
</evidence>
<name>A0A098LI68_9BACT</name>